<dbReference type="InterPro" id="IPR001130">
    <property type="entry name" value="TatD-like"/>
</dbReference>
<dbReference type="Gene3D" id="3.20.20.140">
    <property type="entry name" value="Metal-dependent hydrolases"/>
    <property type="match status" value="1"/>
</dbReference>
<dbReference type="RefSeq" id="WP_136012109.1">
    <property type="nucleotide sequence ID" value="NZ_SRYE01000001.1"/>
</dbReference>
<dbReference type="OrthoDB" id="9810005at2"/>
<reference evidence="2 3" key="1">
    <citation type="submission" date="2019-04" db="EMBL/GenBank/DDBJ databases">
        <title>Microbes associate with the intestines of laboratory mice.</title>
        <authorList>
            <person name="Navarre W."/>
            <person name="Wong E."/>
            <person name="Huang K."/>
            <person name="Tropini C."/>
            <person name="Ng K."/>
            <person name="Yu B."/>
        </authorList>
    </citation>
    <scope>NUCLEOTIDE SEQUENCE [LARGE SCALE GENOMIC DNA]</scope>
    <source>
        <strain evidence="2 3">NM07_P-09</strain>
    </source>
</reference>
<dbReference type="PANTHER" id="PTHR46124">
    <property type="entry name" value="D-AMINOACYL-TRNA DEACYLASE"/>
    <property type="match status" value="1"/>
</dbReference>
<proteinExistence type="predicted"/>
<evidence type="ECO:0000313" key="2">
    <source>
        <dbReference type="EMBL" id="TGY63484.1"/>
    </source>
</evidence>
<protein>
    <submittedName>
        <fullName evidence="2">TatD family deoxyribonuclease</fullName>
    </submittedName>
</protein>
<sequence>MNMRAARLTKPSYASPASPSVPASPARIFALAARPFCTPAAEKDALQQDGATAEARASRQGGQDASWHDAAPLVDMHLHLDWYGDPGAFARGLSARGAGCLGCTVEPCGYETLTSLVAGVERVHPALGLHPWYMGEELLLLRKLDAFCQLAQKTRFIGEVGLDFGKAHRESAERQRAAFARVCEAVQPGSVMSIHSVRSASAVLDVLEASGRLADCTCIFHWFSGTSKELARAREAGCFFSVGPFMLKSRRGREYARQIPAAQLLLETDLPECPGTPGDAAAHAALLEETRCAIAELKGL</sequence>
<name>A0A4S2F7V7_9ACTN</name>
<dbReference type="AlphaFoldDB" id="A0A4S2F7V7"/>
<keyword evidence="3" id="KW-1185">Reference proteome</keyword>
<dbReference type="EMBL" id="SRYE01000001">
    <property type="protein sequence ID" value="TGY63484.1"/>
    <property type="molecule type" value="Genomic_DNA"/>
</dbReference>
<evidence type="ECO:0000313" key="3">
    <source>
        <dbReference type="Proteomes" id="UP000310263"/>
    </source>
</evidence>
<comment type="caution">
    <text evidence="2">The sequence shown here is derived from an EMBL/GenBank/DDBJ whole genome shotgun (WGS) entry which is preliminary data.</text>
</comment>
<dbReference type="Proteomes" id="UP000310263">
    <property type="component" value="Unassembled WGS sequence"/>
</dbReference>
<feature type="region of interest" description="Disordered" evidence="1">
    <location>
        <begin position="1"/>
        <end position="21"/>
    </location>
</feature>
<dbReference type="PANTHER" id="PTHR46124:SF2">
    <property type="entry name" value="D-AMINOACYL-TRNA DEACYLASE"/>
    <property type="match status" value="1"/>
</dbReference>
<dbReference type="InterPro" id="IPR032466">
    <property type="entry name" value="Metal_Hydrolase"/>
</dbReference>
<gene>
    <name evidence="2" type="ORF">E5334_03020</name>
</gene>
<accession>A0A4S2F7V7</accession>
<dbReference type="GO" id="GO:0016788">
    <property type="term" value="F:hydrolase activity, acting on ester bonds"/>
    <property type="evidence" value="ECO:0007669"/>
    <property type="project" value="InterPro"/>
</dbReference>
<dbReference type="SUPFAM" id="SSF51556">
    <property type="entry name" value="Metallo-dependent hydrolases"/>
    <property type="match status" value="1"/>
</dbReference>
<feature type="region of interest" description="Disordered" evidence="1">
    <location>
        <begin position="43"/>
        <end position="66"/>
    </location>
</feature>
<dbReference type="Pfam" id="PF01026">
    <property type="entry name" value="TatD_DNase"/>
    <property type="match status" value="1"/>
</dbReference>
<feature type="compositionally biased region" description="Low complexity" evidence="1">
    <location>
        <begin position="11"/>
        <end position="21"/>
    </location>
</feature>
<evidence type="ECO:0000256" key="1">
    <source>
        <dbReference type="SAM" id="MobiDB-lite"/>
    </source>
</evidence>
<organism evidence="2 3">
    <name type="scientific">Muricaecibacterium torontonense</name>
    <dbReference type="NCBI Taxonomy" id="3032871"/>
    <lineage>
        <taxon>Bacteria</taxon>
        <taxon>Bacillati</taxon>
        <taxon>Actinomycetota</taxon>
        <taxon>Coriobacteriia</taxon>
        <taxon>Coriobacteriales</taxon>
        <taxon>Atopobiaceae</taxon>
        <taxon>Muricaecibacterium</taxon>
    </lineage>
</organism>